<feature type="domain" description="Ig-like" evidence="2">
    <location>
        <begin position="157"/>
        <end position="249"/>
    </location>
</feature>
<dbReference type="PROSITE" id="PS00018">
    <property type="entry name" value="EF_HAND_1"/>
    <property type="match status" value="1"/>
</dbReference>
<comment type="caution">
    <text evidence="3">The sequence shown here is derived from an EMBL/GenBank/DDBJ whole genome shotgun (WGS) entry which is preliminary data.</text>
</comment>
<organism evidence="3 4">
    <name type="scientific">Halolamina litorea</name>
    <dbReference type="NCBI Taxonomy" id="1515593"/>
    <lineage>
        <taxon>Archaea</taxon>
        <taxon>Methanobacteriati</taxon>
        <taxon>Methanobacteriota</taxon>
        <taxon>Stenosarchaea group</taxon>
        <taxon>Halobacteria</taxon>
        <taxon>Halobacteriales</taxon>
        <taxon>Haloferacaceae</taxon>
    </lineage>
</organism>
<evidence type="ECO:0000313" key="4">
    <source>
        <dbReference type="Proteomes" id="UP001597139"/>
    </source>
</evidence>
<dbReference type="InterPro" id="IPR022409">
    <property type="entry name" value="PKD/Chitinase_dom"/>
</dbReference>
<dbReference type="InterPro" id="IPR006644">
    <property type="entry name" value="Cadg"/>
</dbReference>
<dbReference type="Proteomes" id="UP001597139">
    <property type="component" value="Unassembled WGS sequence"/>
</dbReference>
<dbReference type="AlphaFoldDB" id="A0ABD6BUE1"/>
<dbReference type="InterPro" id="IPR018247">
    <property type="entry name" value="EF_Hand_1_Ca_BS"/>
</dbReference>
<dbReference type="PROSITE" id="PS50835">
    <property type="entry name" value="IG_LIKE"/>
    <property type="match status" value="1"/>
</dbReference>
<feature type="compositionally biased region" description="Low complexity" evidence="1">
    <location>
        <begin position="340"/>
        <end position="352"/>
    </location>
</feature>
<dbReference type="InterPro" id="IPR036439">
    <property type="entry name" value="Dockerin_dom_sf"/>
</dbReference>
<feature type="region of interest" description="Disordered" evidence="1">
    <location>
        <begin position="121"/>
        <end position="202"/>
    </location>
</feature>
<dbReference type="SMART" id="SM00736">
    <property type="entry name" value="CADG"/>
    <property type="match status" value="1"/>
</dbReference>
<protein>
    <submittedName>
        <fullName evidence="3">PKD domain-containing protein</fullName>
    </submittedName>
</protein>
<dbReference type="SUPFAM" id="SSF63446">
    <property type="entry name" value="Type I dockerin domain"/>
    <property type="match status" value="1"/>
</dbReference>
<keyword evidence="4" id="KW-1185">Reference proteome</keyword>
<feature type="compositionally biased region" description="Low complexity" evidence="1">
    <location>
        <begin position="180"/>
        <end position="197"/>
    </location>
</feature>
<dbReference type="InterPro" id="IPR029865">
    <property type="entry name" value="KIAA0319-like"/>
</dbReference>
<dbReference type="RefSeq" id="WP_267646085.1">
    <property type="nucleotide sequence ID" value="NZ_JANHGR010000001.1"/>
</dbReference>
<dbReference type="InterPro" id="IPR013783">
    <property type="entry name" value="Ig-like_fold"/>
</dbReference>
<dbReference type="SMART" id="SM00089">
    <property type="entry name" value="PKD"/>
    <property type="match status" value="2"/>
</dbReference>
<evidence type="ECO:0000313" key="3">
    <source>
        <dbReference type="EMBL" id="MFD1568728.1"/>
    </source>
</evidence>
<dbReference type="EMBL" id="JBHUCZ010000014">
    <property type="protein sequence ID" value="MFD1568728.1"/>
    <property type="molecule type" value="Genomic_DNA"/>
</dbReference>
<dbReference type="Gene3D" id="2.60.40.10">
    <property type="entry name" value="Immunoglobulins"/>
    <property type="match status" value="2"/>
</dbReference>
<evidence type="ECO:0000256" key="1">
    <source>
        <dbReference type="SAM" id="MobiDB-lite"/>
    </source>
</evidence>
<feature type="compositionally biased region" description="Low complexity" evidence="1">
    <location>
        <begin position="145"/>
        <end position="154"/>
    </location>
</feature>
<gene>
    <name evidence="3" type="ORF">ACFSAU_14625</name>
</gene>
<feature type="region of interest" description="Disordered" evidence="1">
    <location>
        <begin position="336"/>
        <end position="374"/>
    </location>
</feature>
<name>A0ABD6BUE1_9EURY</name>
<reference evidence="3 4" key="1">
    <citation type="journal article" date="2019" name="Int. J. Syst. Evol. Microbiol.">
        <title>The Global Catalogue of Microorganisms (GCM) 10K type strain sequencing project: providing services to taxonomists for standard genome sequencing and annotation.</title>
        <authorList>
            <consortium name="The Broad Institute Genomics Platform"/>
            <consortium name="The Broad Institute Genome Sequencing Center for Infectious Disease"/>
            <person name="Wu L."/>
            <person name="Ma J."/>
        </authorList>
    </citation>
    <scope>NUCLEOTIDE SEQUENCE [LARGE SCALE GENOMIC DNA]</scope>
    <source>
        <strain evidence="3 4">CGMCC 1.12859</strain>
    </source>
</reference>
<dbReference type="InterPro" id="IPR035986">
    <property type="entry name" value="PKD_dom_sf"/>
</dbReference>
<dbReference type="PANTHER" id="PTHR46182">
    <property type="entry name" value="FI19480P1"/>
    <property type="match status" value="1"/>
</dbReference>
<dbReference type="PANTHER" id="PTHR46182:SF2">
    <property type="entry name" value="FI19480P1"/>
    <property type="match status" value="1"/>
</dbReference>
<dbReference type="Gene3D" id="1.10.1330.10">
    <property type="entry name" value="Dockerin domain"/>
    <property type="match status" value="1"/>
</dbReference>
<feature type="compositionally biased region" description="Polar residues" evidence="1">
    <location>
        <begin position="159"/>
        <end position="179"/>
    </location>
</feature>
<dbReference type="InterPro" id="IPR007110">
    <property type="entry name" value="Ig-like_dom"/>
</dbReference>
<proteinExistence type="predicted"/>
<feature type="region of interest" description="Disordered" evidence="1">
    <location>
        <begin position="295"/>
        <end position="317"/>
    </location>
</feature>
<evidence type="ECO:0000259" key="2">
    <source>
        <dbReference type="PROSITE" id="PS50835"/>
    </source>
</evidence>
<dbReference type="Pfam" id="PF22352">
    <property type="entry name" value="K319L-like_PKD"/>
    <property type="match status" value="2"/>
</dbReference>
<accession>A0ABD6BUE1</accession>
<sequence length="708" mass="71224">MTPSVRKHLRQTTAALAALLLVLSVLGPVGTVAAQPSVTVTQSADSTTVTPGDTVTLTADFVVSELNAPQLSATTPDGWEIESQSADGPVAYNDGTWTWLAGDEDGVNVSYTVEYTVSVPDDAEPGQYTIGLEGSALSPDDTETTDSASTTVTVEEPDTNSPPTADAGTDQTVNESTSVSLDASGSSDPDGDSLSYSWTQTGGPDVTLSDASTATPSFTAPAVDADDTLTFEVTVSDGEASDSDTVTVAVQNVPDEPENVAPTADAGADQTVDESTTVVLSGDASSDADGTIESYAWTQTGGPDVTLSDASSATPEFTAPDVDAETALTFELAVTDDDGATSTDTTTVTVQDTDTEEPPALETSVSLSPVDGETSVGGTTTFDLVIDSADGGVGAYSATVSLDDASVGSITNVDLLGSPAGQTTDIDIAADGSSVSIDAALMNTSDTGSVTVATVTVQGVSAGSTDLSTTVDALGNEQGASYTVTDTSGASLTVTEKSTSLSLSPTSDEISVDDTTTYDLVVDTADGGVGAYTATVSLDDASVAAITGVDLEGNPAEQTTNVDIAADGSSVTIDAALMDTADTGSVVIATITVEAENAGSTDLSVAASALGDEDGNNYGITGTNGASLTVTEVTVGDFANPVTDTDGDGQYEDINGDGTLDIVDVQALFANLDDDAVENNVEKFDFNDDGTVDIVDVQALFYELVSAS</sequence>
<dbReference type="SUPFAM" id="SSF49299">
    <property type="entry name" value="PKD domain"/>
    <property type="match status" value="2"/>
</dbReference>